<organism evidence="7 8">
    <name type="scientific">Inconstantimicrobium porci</name>
    <dbReference type="NCBI Taxonomy" id="2652291"/>
    <lineage>
        <taxon>Bacteria</taxon>
        <taxon>Bacillati</taxon>
        <taxon>Bacillota</taxon>
        <taxon>Clostridia</taxon>
        <taxon>Eubacteriales</taxon>
        <taxon>Clostridiaceae</taxon>
        <taxon>Inconstantimicrobium</taxon>
    </lineage>
</organism>
<protein>
    <submittedName>
        <fullName evidence="7">UDP-N-acetylglucosamine--LPS N-acetylglucosamine transferase</fullName>
    </submittedName>
</protein>
<dbReference type="GO" id="GO:0016758">
    <property type="term" value="F:hexosyltransferase activity"/>
    <property type="evidence" value="ECO:0007669"/>
    <property type="project" value="InterPro"/>
</dbReference>
<dbReference type="SUPFAM" id="SSF53756">
    <property type="entry name" value="UDP-Glycosyltransferase/glycogen phosphorylase"/>
    <property type="match status" value="1"/>
</dbReference>
<dbReference type="InterPro" id="IPR007235">
    <property type="entry name" value="Glyco_trans_28_C"/>
</dbReference>
<dbReference type="Gene3D" id="3.40.50.2000">
    <property type="entry name" value="Glycogen Phosphorylase B"/>
    <property type="match status" value="1"/>
</dbReference>
<dbReference type="Pfam" id="PF04101">
    <property type="entry name" value="Glyco_tran_28_C"/>
    <property type="match status" value="1"/>
</dbReference>
<evidence type="ECO:0000256" key="2">
    <source>
        <dbReference type="ARBA" id="ARBA00006962"/>
    </source>
</evidence>
<dbReference type="GO" id="GO:0016020">
    <property type="term" value="C:membrane"/>
    <property type="evidence" value="ECO:0007669"/>
    <property type="project" value="UniProtKB-SubCell"/>
</dbReference>
<dbReference type="EMBL" id="VULX01000005">
    <property type="protein sequence ID" value="MSR90930.1"/>
    <property type="molecule type" value="Genomic_DNA"/>
</dbReference>
<keyword evidence="8" id="KW-1185">Reference proteome</keyword>
<sequence>MKKVIILTTSTGQGHNQAAASLKTEFIKNNYDVEIFDFLDGCSHYLDKLITGSYEFSATKTPILYGIGYKITDIKFINSFLKIPFGIIDKRLAKHINDSQADIIIGTHPFTVNIVSRLKKKKLIDIPFISVVTDFEAHGTYISKQVDCYITGSDFTNDNLISKGIKPSKVKDYGIPIRSGFLTINNDITETNTGDYFNILLMSGSMGLEGISKVIKQLVLNPRKLRLIIVCGKNKHLKNSLEALYSKPINNKKIHIIGYSNVVSELMDASDVIISKPGGLTVTESIYKRLPIIIPFVIPGQETENSKLLVSRNCAVKIDKISDVNKIINDLIDHPEKLKKMKDNLDLLGANYSLKKVVELSNSLLKK</sequence>
<evidence type="ECO:0000259" key="5">
    <source>
        <dbReference type="Pfam" id="PF04101"/>
    </source>
</evidence>
<dbReference type="InterPro" id="IPR009695">
    <property type="entry name" value="Diacylglyc_glucosyltr_N"/>
</dbReference>
<evidence type="ECO:0000313" key="7">
    <source>
        <dbReference type="EMBL" id="MSR90930.1"/>
    </source>
</evidence>
<dbReference type="PANTHER" id="PTHR43025:SF3">
    <property type="entry name" value="MONOGALACTOSYLDIACYLGLYCEROL SYNTHASE 1, CHLOROPLASTIC"/>
    <property type="match status" value="1"/>
</dbReference>
<comment type="subcellular location">
    <subcellularLocation>
        <location evidence="1">Membrane</location>
    </subcellularLocation>
</comment>
<evidence type="ECO:0000313" key="8">
    <source>
        <dbReference type="Proteomes" id="UP000460287"/>
    </source>
</evidence>
<evidence type="ECO:0000259" key="6">
    <source>
        <dbReference type="Pfam" id="PF06925"/>
    </source>
</evidence>
<comment type="similarity">
    <text evidence="2">Belongs to the glycosyltransferase 28 family.</text>
</comment>
<evidence type="ECO:0000256" key="4">
    <source>
        <dbReference type="ARBA" id="ARBA00022679"/>
    </source>
</evidence>
<accession>A0A7X2T173</accession>
<feature type="domain" description="Diacylglycerol glucosyltransferase N-terminal" evidence="6">
    <location>
        <begin position="15"/>
        <end position="177"/>
    </location>
</feature>
<keyword evidence="4 7" id="KW-0808">Transferase</keyword>
<dbReference type="PANTHER" id="PTHR43025">
    <property type="entry name" value="MONOGALACTOSYLDIACYLGLYCEROL SYNTHASE"/>
    <property type="match status" value="1"/>
</dbReference>
<evidence type="ECO:0000256" key="1">
    <source>
        <dbReference type="ARBA" id="ARBA00004370"/>
    </source>
</evidence>
<gene>
    <name evidence="7" type="ORF">FYJ33_05790</name>
</gene>
<dbReference type="RefSeq" id="WP_154530808.1">
    <property type="nucleotide sequence ID" value="NZ_JAQXTV010000120.1"/>
</dbReference>
<comment type="caution">
    <text evidence="7">The sequence shown here is derived from an EMBL/GenBank/DDBJ whole genome shotgun (WGS) entry which is preliminary data.</text>
</comment>
<dbReference type="Proteomes" id="UP000460287">
    <property type="component" value="Unassembled WGS sequence"/>
</dbReference>
<proteinExistence type="inferred from homology"/>
<keyword evidence="3" id="KW-0328">Glycosyltransferase</keyword>
<evidence type="ECO:0000256" key="3">
    <source>
        <dbReference type="ARBA" id="ARBA00022676"/>
    </source>
</evidence>
<reference evidence="7 8" key="1">
    <citation type="submission" date="2019-08" db="EMBL/GenBank/DDBJ databases">
        <title>In-depth cultivation of the pig gut microbiome towards novel bacterial diversity and tailored functional studies.</title>
        <authorList>
            <person name="Wylensek D."/>
            <person name="Hitch T.C.A."/>
            <person name="Clavel T."/>
        </authorList>
    </citation>
    <scope>NUCLEOTIDE SEQUENCE [LARGE SCALE GENOMIC DNA]</scope>
    <source>
        <strain evidence="7 8">WCA-383-APC-5B</strain>
    </source>
</reference>
<feature type="domain" description="Glycosyl transferase family 28 C-terminal" evidence="5">
    <location>
        <begin position="199"/>
        <end position="345"/>
    </location>
</feature>
<dbReference type="InterPro" id="IPR050519">
    <property type="entry name" value="Glycosyltransf_28_UgtP"/>
</dbReference>
<dbReference type="AlphaFoldDB" id="A0A7X2T173"/>
<dbReference type="Pfam" id="PF06925">
    <property type="entry name" value="MGDG_synth"/>
    <property type="match status" value="1"/>
</dbReference>
<dbReference type="GO" id="GO:0009247">
    <property type="term" value="P:glycolipid biosynthetic process"/>
    <property type="evidence" value="ECO:0007669"/>
    <property type="project" value="InterPro"/>
</dbReference>
<name>A0A7X2T173_9CLOT</name>